<feature type="region of interest" description="Disordered" evidence="1">
    <location>
        <begin position="300"/>
        <end position="327"/>
    </location>
</feature>
<dbReference type="STRING" id="765257.A0A0C9ZTT6"/>
<sequence>PFYTAELPILEAVINIRNRLTALKRDRAEYIKPSEVNALYQAVVKQVTKLNDVRDDNTTYNNRVDTTLADVFSLLSLCYLTLGKTKECPAVYSQLASMRQILTHMEESGLYNETDVLPFQRRLQDLRSIVQHDAESGKHPEALTKLLERQLNELGILRETDLYNYSLSLQEIDKMRIDGKFVDADGNRPPGQYVLLYLLRRCYGLIYRLLSSSEPVSEELMPIANKLSTVKKCLNEVYKYGGPFSPRDLYPYQLALYQIDSMRKDGKFVGVDGSVPEGQGIVMAHLNECHELLEMLKESMDEENNQYYDDEDDDRDPESTCEDEVEQ</sequence>
<dbReference type="Pfam" id="PF10303">
    <property type="entry name" value="DUF2408"/>
    <property type="match status" value="1"/>
</dbReference>
<dbReference type="AlphaFoldDB" id="A0A0C9ZTT6"/>
<reference evidence="2 3" key="1">
    <citation type="submission" date="2014-04" db="EMBL/GenBank/DDBJ databases">
        <authorList>
            <consortium name="DOE Joint Genome Institute"/>
            <person name="Kuo A."/>
            <person name="Kohler A."/>
            <person name="Costa M.D."/>
            <person name="Nagy L.G."/>
            <person name="Floudas D."/>
            <person name="Copeland A."/>
            <person name="Barry K.W."/>
            <person name="Cichocki N."/>
            <person name="Veneault-Fourrey C."/>
            <person name="LaButti K."/>
            <person name="Lindquist E.A."/>
            <person name="Lipzen A."/>
            <person name="Lundell T."/>
            <person name="Morin E."/>
            <person name="Murat C."/>
            <person name="Sun H."/>
            <person name="Tunlid A."/>
            <person name="Henrissat B."/>
            <person name="Grigoriev I.V."/>
            <person name="Hibbett D.S."/>
            <person name="Martin F."/>
            <person name="Nordberg H.P."/>
            <person name="Cantor M.N."/>
            <person name="Hua S.X."/>
        </authorList>
    </citation>
    <scope>NUCLEOTIDE SEQUENCE [LARGE SCALE GENOMIC DNA]</scope>
    <source>
        <strain evidence="2 3">441</strain>
    </source>
</reference>
<protein>
    <submittedName>
        <fullName evidence="2">Uncharacterized protein</fullName>
    </submittedName>
</protein>
<dbReference type="GO" id="GO:0005737">
    <property type="term" value="C:cytoplasm"/>
    <property type="evidence" value="ECO:0007669"/>
    <property type="project" value="TreeGrafter"/>
</dbReference>
<keyword evidence="3" id="KW-1185">Reference proteome</keyword>
<dbReference type="Proteomes" id="UP000054018">
    <property type="component" value="Unassembled WGS sequence"/>
</dbReference>
<evidence type="ECO:0000313" key="3">
    <source>
        <dbReference type="Proteomes" id="UP000054018"/>
    </source>
</evidence>
<dbReference type="InterPro" id="IPR018810">
    <property type="entry name" value="UPF0662"/>
</dbReference>
<reference evidence="3" key="2">
    <citation type="submission" date="2015-01" db="EMBL/GenBank/DDBJ databases">
        <title>Evolutionary Origins and Diversification of the Mycorrhizal Mutualists.</title>
        <authorList>
            <consortium name="DOE Joint Genome Institute"/>
            <consortium name="Mycorrhizal Genomics Consortium"/>
            <person name="Kohler A."/>
            <person name="Kuo A."/>
            <person name="Nagy L.G."/>
            <person name="Floudas D."/>
            <person name="Copeland A."/>
            <person name="Barry K.W."/>
            <person name="Cichocki N."/>
            <person name="Veneault-Fourrey C."/>
            <person name="LaButti K."/>
            <person name="Lindquist E.A."/>
            <person name="Lipzen A."/>
            <person name="Lundell T."/>
            <person name="Morin E."/>
            <person name="Murat C."/>
            <person name="Riley R."/>
            <person name="Ohm R."/>
            <person name="Sun H."/>
            <person name="Tunlid A."/>
            <person name="Henrissat B."/>
            <person name="Grigoriev I.V."/>
            <person name="Hibbett D.S."/>
            <person name="Martin F."/>
        </authorList>
    </citation>
    <scope>NUCLEOTIDE SEQUENCE [LARGE SCALE GENOMIC DNA]</scope>
    <source>
        <strain evidence="3">441</strain>
    </source>
</reference>
<dbReference type="OrthoDB" id="2011986at2759"/>
<dbReference type="EMBL" id="KN833731">
    <property type="protein sequence ID" value="KIK23068.1"/>
    <property type="molecule type" value="Genomic_DNA"/>
</dbReference>
<dbReference type="GO" id="GO:0005634">
    <property type="term" value="C:nucleus"/>
    <property type="evidence" value="ECO:0007669"/>
    <property type="project" value="TreeGrafter"/>
</dbReference>
<feature type="non-terminal residue" evidence="2">
    <location>
        <position position="1"/>
    </location>
</feature>
<dbReference type="HOGENOM" id="CLU_026648_0_0_1"/>
<gene>
    <name evidence="2" type="ORF">PISMIDRAFT_101176</name>
</gene>
<evidence type="ECO:0000256" key="1">
    <source>
        <dbReference type="SAM" id="MobiDB-lite"/>
    </source>
</evidence>
<proteinExistence type="predicted"/>
<dbReference type="PANTHER" id="PTHR28086">
    <property type="entry name" value="UPF0662 PROTEIN YPL260W"/>
    <property type="match status" value="1"/>
</dbReference>
<accession>A0A0C9ZTT6</accession>
<name>A0A0C9ZTT6_9AGAM</name>
<organism evidence="2 3">
    <name type="scientific">Pisolithus microcarpus 441</name>
    <dbReference type="NCBI Taxonomy" id="765257"/>
    <lineage>
        <taxon>Eukaryota</taxon>
        <taxon>Fungi</taxon>
        <taxon>Dikarya</taxon>
        <taxon>Basidiomycota</taxon>
        <taxon>Agaricomycotina</taxon>
        <taxon>Agaricomycetes</taxon>
        <taxon>Agaricomycetidae</taxon>
        <taxon>Boletales</taxon>
        <taxon>Sclerodermatineae</taxon>
        <taxon>Pisolithaceae</taxon>
        <taxon>Pisolithus</taxon>
    </lineage>
</organism>
<dbReference type="PANTHER" id="PTHR28086:SF1">
    <property type="entry name" value="CU(2+) SUPPRESSING AND BLEOMYCIN SENSITIVE PROTEIN 1"/>
    <property type="match status" value="1"/>
</dbReference>
<evidence type="ECO:0000313" key="2">
    <source>
        <dbReference type="EMBL" id="KIK23068.1"/>
    </source>
</evidence>